<evidence type="ECO:0000313" key="2">
    <source>
        <dbReference type="Proteomes" id="UP000050360"/>
    </source>
</evidence>
<reference evidence="1 2" key="1">
    <citation type="submission" date="2015-09" db="EMBL/GenBank/DDBJ databases">
        <title>A metagenomics-based metabolic model of nitrate-dependent anaerobic oxidation of methane by Methanoperedens-like archaea.</title>
        <authorList>
            <person name="Arshad A."/>
            <person name="Speth D.R."/>
            <person name="De Graaf R.M."/>
            <person name="Op Den Camp H.J."/>
            <person name="Jetten M.S."/>
            <person name="Welte C.U."/>
        </authorList>
    </citation>
    <scope>NUCLEOTIDE SEQUENCE [LARGE SCALE GENOMIC DNA]</scope>
</reference>
<gene>
    <name evidence="1" type="ORF">MPEBLZ_00337</name>
</gene>
<proteinExistence type="predicted"/>
<evidence type="ECO:0000313" key="1">
    <source>
        <dbReference type="EMBL" id="KPQ45075.1"/>
    </source>
</evidence>
<comment type="caution">
    <text evidence="1">The sequence shown here is derived from an EMBL/GenBank/DDBJ whole genome shotgun (WGS) entry which is preliminary data.</text>
</comment>
<accession>A0A0P8CN77</accession>
<name>A0A0P8CN77_9EURY</name>
<sequence>MTIHADMRRTYHLFPQNPEFERKFRFEADLPFLVRTIAGLNGQFGTFITDGPDRKATPIQAKRSIEVEIADKSVDFVPLNKNTLDPVIKDITPEGTIDFKINLQYSVLDANYNRVAFKGDTYLVRTNLDNRVLTMNIHLIDGLARTAPERIADTIVEEIKRKAGNV</sequence>
<dbReference type="EMBL" id="LKCM01000027">
    <property type="protein sequence ID" value="KPQ45075.1"/>
    <property type="molecule type" value="Genomic_DNA"/>
</dbReference>
<organism evidence="1 2">
    <name type="scientific">Candidatus Methanoperedens nitratireducens</name>
    <dbReference type="NCBI Taxonomy" id="1392998"/>
    <lineage>
        <taxon>Archaea</taxon>
        <taxon>Methanobacteriati</taxon>
        <taxon>Methanobacteriota</taxon>
        <taxon>Stenosarchaea group</taxon>
        <taxon>Methanomicrobia</taxon>
        <taxon>Methanosarcinales</taxon>
        <taxon>ANME-2 cluster</taxon>
        <taxon>Candidatus Methanoperedentaceae</taxon>
        <taxon>Candidatus Methanoperedens</taxon>
    </lineage>
</organism>
<dbReference type="AlphaFoldDB" id="A0A0P8CN77"/>
<dbReference type="Proteomes" id="UP000050360">
    <property type="component" value="Unassembled WGS sequence"/>
</dbReference>
<protein>
    <submittedName>
        <fullName evidence="1">Uncharacterized protein</fullName>
    </submittedName>
</protein>